<name>A0A8H3GGJ5_9AGAM</name>
<evidence type="ECO:0000313" key="3">
    <source>
        <dbReference type="Proteomes" id="UP000663826"/>
    </source>
</evidence>
<feature type="compositionally biased region" description="Pro residues" evidence="1">
    <location>
        <begin position="15"/>
        <end position="36"/>
    </location>
</feature>
<dbReference type="EMBL" id="CAJMWQ010001367">
    <property type="protein sequence ID" value="CAE6448186.1"/>
    <property type="molecule type" value="Genomic_DNA"/>
</dbReference>
<protein>
    <submittedName>
        <fullName evidence="2">Uncharacterized protein</fullName>
    </submittedName>
</protein>
<comment type="caution">
    <text evidence="2">The sequence shown here is derived from an EMBL/GenBank/DDBJ whole genome shotgun (WGS) entry which is preliminary data.</text>
</comment>
<gene>
    <name evidence="2" type="ORF">RDB_LOCUS76443</name>
</gene>
<dbReference type="AlphaFoldDB" id="A0A8H3GGJ5"/>
<organism evidence="2 3">
    <name type="scientific">Rhizoctonia solani</name>
    <dbReference type="NCBI Taxonomy" id="456999"/>
    <lineage>
        <taxon>Eukaryota</taxon>
        <taxon>Fungi</taxon>
        <taxon>Dikarya</taxon>
        <taxon>Basidiomycota</taxon>
        <taxon>Agaricomycotina</taxon>
        <taxon>Agaricomycetes</taxon>
        <taxon>Cantharellales</taxon>
        <taxon>Ceratobasidiaceae</taxon>
        <taxon>Rhizoctonia</taxon>
    </lineage>
</organism>
<evidence type="ECO:0000313" key="2">
    <source>
        <dbReference type="EMBL" id="CAE6448186.1"/>
    </source>
</evidence>
<sequence length="471" mass="51090">MPPSPTSPPSRGNPSPAPSVPSLPLPPLPPLPPTSPIPDLPDLAVILPVQGRTDLCFPWAYSSKPGLHPLASDNRPIDKLVYTVPTLAPIHLETSAICPTPEGTTKFCDQYDETYDSIAGKLQVVGADIDLPRIEITVQHGSVAGQDNVAVCLMKKSDENGGERWLFGLYAWKDPTGHGQDSLLASMSIIVTLPRTRVHSLSTKLNYFAQTIGPEVKMDSNALVFDTLQARLGERGSLTIRNVTAATIETTAFGDMQTIQDTRVTKMLQMRSDTGFISCSVSLVHDKGSSPAQIDLHSNLGTVAVEAALEYPSLAPGLFQFSIKAYSAYSPAMILVRDPQGTSLLRQNPHLNPPLPTLRLNATSSLSIAQVSVPATYQGKFSLNSKHAAIVTVDHAKNLMQRFVSWDRPKNGGYRGRVRWAGREEIPGEAGSIVATTEYASARLLFLGLEDDDIKTWPENDSMITYNRTQS</sequence>
<proteinExistence type="predicted"/>
<reference evidence="2" key="1">
    <citation type="submission" date="2021-01" db="EMBL/GenBank/DDBJ databases">
        <authorList>
            <person name="Kaushik A."/>
        </authorList>
    </citation>
    <scope>NUCLEOTIDE SEQUENCE</scope>
    <source>
        <strain evidence="2">AG1-1B</strain>
    </source>
</reference>
<evidence type="ECO:0000256" key="1">
    <source>
        <dbReference type="SAM" id="MobiDB-lite"/>
    </source>
</evidence>
<accession>A0A8H3GGJ5</accession>
<dbReference type="Proteomes" id="UP000663826">
    <property type="component" value="Unassembled WGS sequence"/>
</dbReference>
<feature type="region of interest" description="Disordered" evidence="1">
    <location>
        <begin position="1"/>
        <end position="36"/>
    </location>
</feature>